<name>A0A132N8Q8_HYDSH</name>
<dbReference type="AlphaFoldDB" id="A0A132N8Q8"/>
<accession>A0A132N8Q8</accession>
<proteinExistence type="predicted"/>
<dbReference type="InterPro" id="IPR015062">
    <property type="entry name" value="DUF1885"/>
</dbReference>
<protein>
    <recommendedName>
        <fullName evidence="5">DUF1885 family protein</fullName>
    </recommendedName>
</protein>
<dbReference type="SUPFAM" id="SSF111171">
    <property type="entry name" value="Rbstp2229 protein"/>
    <property type="match status" value="1"/>
</dbReference>
<keyword evidence="3" id="KW-1185">Reference proteome</keyword>
<dbReference type="InterPro" id="IPR036294">
    <property type="entry name" value="Rbstp2229-like_sf"/>
</dbReference>
<dbReference type="OrthoDB" id="2966171at2"/>
<evidence type="ECO:0008006" key="5">
    <source>
        <dbReference type="Google" id="ProtNLM"/>
    </source>
</evidence>
<evidence type="ECO:0000313" key="2">
    <source>
        <dbReference type="EMBL" id="PTQ54851.1"/>
    </source>
</evidence>
<reference evidence="1 3" key="1">
    <citation type="submission" date="2015-09" db="EMBL/GenBank/DDBJ databases">
        <title>Draft genome sequence of Hydrogenibacillus schlegelii DSM 2000.</title>
        <authorList>
            <person name="Hemp J."/>
        </authorList>
    </citation>
    <scope>NUCLEOTIDE SEQUENCE [LARGE SCALE GENOMIC DNA]</scope>
    <source>
        <strain evidence="1 3">MA 48</strain>
    </source>
</reference>
<evidence type="ECO:0000313" key="1">
    <source>
        <dbReference type="EMBL" id="OAR04628.1"/>
    </source>
</evidence>
<dbReference type="EMBL" id="PEBV01000001">
    <property type="protein sequence ID" value="PTQ54851.1"/>
    <property type="molecule type" value="Genomic_DNA"/>
</dbReference>
<gene>
    <name evidence="2" type="ORF">HSCHL_1794</name>
    <name evidence="1" type="ORF">SA87_08820</name>
</gene>
<dbReference type="Proteomes" id="UP000243024">
    <property type="component" value="Unassembled WGS sequence"/>
</dbReference>
<evidence type="ECO:0000313" key="4">
    <source>
        <dbReference type="Proteomes" id="UP000244180"/>
    </source>
</evidence>
<dbReference type="RefSeq" id="WP_066199801.1">
    <property type="nucleotide sequence ID" value="NZ_CBCSAS010000029.1"/>
</dbReference>
<dbReference type="EMBL" id="JXBB01000012">
    <property type="protein sequence ID" value="OAR04628.1"/>
    <property type="molecule type" value="Genomic_DNA"/>
</dbReference>
<dbReference type="Gene3D" id="1.20.5.850">
    <property type="entry name" value="Rbstp2229 protein"/>
    <property type="match status" value="1"/>
</dbReference>
<sequence>MPKSAFVRWTPKGDETVDLATLKAALEAYREKLAKTGEQLGWDYAHYAFPYRIEEKEKDGLPYLELVGHDPVMYRRLLMTAQTVDGIGVVQITLPDDATQGDSNKANELARYLARHYQAELLLFNGRVQYFTVGKK</sequence>
<comment type="caution">
    <text evidence="1">The sequence shown here is derived from an EMBL/GenBank/DDBJ whole genome shotgun (WGS) entry which is preliminary data.</text>
</comment>
<dbReference type="Proteomes" id="UP000244180">
    <property type="component" value="Unassembled WGS sequence"/>
</dbReference>
<evidence type="ECO:0000313" key="3">
    <source>
        <dbReference type="Proteomes" id="UP000243024"/>
    </source>
</evidence>
<dbReference type="Pfam" id="PF08968">
    <property type="entry name" value="DUF1885"/>
    <property type="match status" value="1"/>
</dbReference>
<reference evidence="2 4" key="2">
    <citation type="submission" date="2017-08" db="EMBL/GenBank/DDBJ databases">
        <title>Burning lignite coal seam in the remote Altai Mountains harbors a hydrogen-driven thermophilic microbial community.</title>
        <authorList>
            <person name="Kadnikov V.V."/>
            <person name="Mardanov A.V."/>
            <person name="Ivasenko D."/>
            <person name="Beletsky A.V."/>
            <person name="Karnachuk O.V."/>
            <person name="Ravin N.V."/>
        </authorList>
    </citation>
    <scope>NUCLEOTIDE SEQUENCE [LARGE SCALE GENOMIC DNA]</scope>
    <source>
        <strain evidence="2">AL33</strain>
    </source>
</reference>
<dbReference type="Gene3D" id="3.30.310.120">
    <property type="entry name" value="Rbstp2229 like protein"/>
    <property type="match status" value="1"/>
</dbReference>
<organism evidence="1 3">
    <name type="scientific">Hydrogenibacillus schlegelii</name>
    <name type="common">Bacillus schlegelii</name>
    <dbReference type="NCBI Taxonomy" id="1484"/>
    <lineage>
        <taxon>Bacteria</taxon>
        <taxon>Bacillati</taxon>
        <taxon>Bacillota</taxon>
        <taxon>Bacilli</taxon>
        <taxon>Bacillales</taxon>
        <taxon>Bacillales Family X. Incertae Sedis</taxon>
        <taxon>Hydrogenibacillus</taxon>
    </lineage>
</organism>